<proteinExistence type="predicted"/>
<organism evidence="1 2">
    <name type="scientific">Peptostreptococcus canis</name>
    <dbReference type="NCBI Taxonomy" id="1159213"/>
    <lineage>
        <taxon>Bacteria</taxon>
        <taxon>Bacillati</taxon>
        <taxon>Bacillota</taxon>
        <taxon>Clostridia</taxon>
        <taxon>Peptostreptococcales</taxon>
        <taxon>Peptostreptococcaceae</taxon>
        <taxon>Peptostreptococcus</taxon>
    </lineage>
</organism>
<dbReference type="Proteomes" id="UP000713904">
    <property type="component" value="Unassembled WGS sequence"/>
</dbReference>
<sequence length="130" mass="14980">MRKLIVTNNKKLSCPDFNIVKVEGNFLDVLYKTRDLIHLGYKLISHPLGASMRIMHSPVRSILMSNHVGSIDEESLEIIESSIEKYKISMGERTIDARNINDYELIDYELLKSAIRENDFINSIIKNNNI</sequence>
<evidence type="ECO:0000313" key="2">
    <source>
        <dbReference type="Proteomes" id="UP000713904"/>
    </source>
</evidence>
<dbReference type="NCBIfam" id="NF038093">
    <property type="entry name" value="GrdX"/>
    <property type="match status" value="1"/>
</dbReference>
<accession>A0ABR6TKF2</accession>
<evidence type="ECO:0008006" key="3">
    <source>
        <dbReference type="Google" id="ProtNLM"/>
    </source>
</evidence>
<evidence type="ECO:0000313" key="1">
    <source>
        <dbReference type="EMBL" id="MBC2575879.1"/>
    </source>
</evidence>
<keyword evidence="2" id="KW-1185">Reference proteome</keyword>
<dbReference type="EMBL" id="JABGBW010000002">
    <property type="protein sequence ID" value="MBC2575879.1"/>
    <property type="molecule type" value="Genomic_DNA"/>
</dbReference>
<protein>
    <recommendedName>
        <fullName evidence="3">GrdX protein</fullName>
    </recommendedName>
</protein>
<comment type="caution">
    <text evidence="1">The sequence shown here is derived from an EMBL/GenBank/DDBJ whole genome shotgun (WGS) entry which is preliminary data.</text>
</comment>
<dbReference type="InterPro" id="IPR047735">
    <property type="entry name" value="GrdX-like"/>
</dbReference>
<reference evidence="1 2" key="1">
    <citation type="submission" date="2020-05" db="EMBL/GenBank/DDBJ databases">
        <title>Draft genome of xy-202 and genomic insight in genome of the genus Peptostreptococcus.</title>
        <authorList>
            <person name="Zhang Z."/>
        </authorList>
    </citation>
    <scope>NUCLEOTIDE SEQUENCE [LARGE SCALE GENOMIC DNA]</scope>
    <source>
        <strain evidence="1 2">DSM 27025</strain>
    </source>
</reference>
<gene>
    <name evidence="1" type="ORF">HLB29_04185</name>
</gene>
<name>A0ABR6TKF2_9FIRM</name>